<protein>
    <submittedName>
        <fullName evidence="1">Sulfoacetaldehyde reductase</fullName>
    </submittedName>
</protein>
<organism evidence="1 2">
    <name type="scientific">Clavibacter michiganensis subsp. michiganensis</name>
    <dbReference type="NCBI Taxonomy" id="33013"/>
    <lineage>
        <taxon>Bacteria</taxon>
        <taxon>Bacillati</taxon>
        <taxon>Actinomycetota</taxon>
        <taxon>Actinomycetes</taxon>
        <taxon>Micrococcales</taxon>
        <taxon>Microbacteriaceae</taxon>
        <taxon>Clavibacter</taxon>
    </lineage>
</organism>
<reference evidence="1 2" key="1">
    <citation type="submission" date="2016-08" db="EMBL/GenBank/DDBJ databases">
        <title>Genome sequence of Clavibacter michiganensis subsp. michiganensis strain CASJ007.</title>
        <authorList>
            <person name="Thapa S.P."/>
            <person name="Coaker G."/>
        </authorList>
    </citation>
    <scope>NUCLEOTIDE SEQUENCE [LARGE SCALE GENOMIC DNA]</scope>
    <source>
        <strain evidence="1">CASJ007</strain>
    </source>
</reference>
<sequence>MIEIAPGQVRTEEFSLVRFGGDRAKADAVYDGVPGPLTAEDVAEAIVHAVELPPHVNVDLLTLKPVAQAAPHKLVRAPLAVREELTDRS</sequence>
<dbReference type="Proteomes" id="UP000195062">
    <property type="component" value="Unassembled WGS sequence"/>
</dbReference>
<dbReference type="AlphaFoldDB" id="A0A251XGJ9"/>
<evidence type="ECO:0000313" key="1">
    <source>
        <dbReference type="EMBL" id="OUE01327.1"/>
    </source>
</evidence>
<dbReference type="EMBL" id="MDHH01000003">
    <property type="protein sequence ID" value="OUE01327.1"/>
    <property type="molecule type" value="Genomic_DNA"/>
</dbReference>
<comment type="caution">
    <text evidence="1">The sequence shown here is derived from an EMBL/GenBank/DDBJ whole genome shotgun (WGS) entry which is preliminary data.</text>
</comment>
<proteinExistence type="predicted"/>
<accession>A0A251XGJ9</accession>
<evidence type="ECO:0000313" key="2">
    <source>
        <dbReference type="Proteomes" id="UP000195062"/>
    </source>
</evidence>
<keyword evidence="2" id="KW-1185">Reference proteome</keyword>
<gene>
    <name evidence="1" type="primary">isfD_2</name>
    <name evidence="1" type="ORF">CMMCAS07_13540</name>
</gene>
<name>A0A251XGJ9_CLAMM</name>